<dbReference type="Pfam" id="PF02518">
    <property type="entry name" value="HATPase_c"/>
    <property type="match status" value="1"/>
</dbReference>
<dbReference type="InterPro" id="IPR036890">
    <property type="entry name" value="HATPase_C_sf"/>
</dbReference>
<dbReference type="Gene3D" id="1.10.287.130">
    <property type="match status" value="1"/>
</dbReference>
<reference evidence="8 9" key="1">
    <citation type="journal article" date="2015" name="Int. J. Syst. Evol. Microbiol.">
        <title>Youhaiella tibetensis gen. nov., sp. nov., isolated from subsurface sediment.</title>
        <authorList>
            <person name="Wang Y.X."/>
            <person name="Huang F.Q."/>
            <person name="Nogi Y."/>
            <person name="Pang S.J."/>
            <person name="Wang P.K."/>
            <person name="Lv J."/>
        </authorList>
    </citation>
    <scope>NUCLEOTIDE SEQUENCE [LARGE SCALE GENOMIC DNA]</scope>
    <source>
        <strain evidence="9">fig4</strain>
    </source>
</reference>
<evidence type="ECO:0000256" key="3">
    <source>
        <dbReference type="ARBA" id="ARBA00022553"/>
    </source>
</evidence>
<dbReference type="EMBL" id="CP041690">
    <property type="protein sequence ID" value="QEE20193.1"/>
    <property type="molecule type" value="Genomic_DNA"/>
</dbReference>
<accession>A0A5B9DM46</accession>
<dbReference type="PRINTS" id="PR00344">
    <property type="entry name" value="BCTRLSENSOR"/>
</dbReference>
<dbReference type="PANTHER" id="PTHR43711">
    <property type="entry name" value="TWO-COMPONENT HISTIDINE KINASE"/>
    <property type="match status" value="1"/>
</dbReference>
<evidence type="ECO:0000256" key="4">
    <source>
        <dbReference type="ARBA" id="ARBA00022679"/>
    </source>
</evidence>
<feature type="domain" description="Histidine kinase" evidence="7">
    <location>
        <begin position="26"/>
        <end position="236"/>
    </location>
</feature>
<evidence type="ECO:0000256" key="6">
    <source>
        <dbReference type="ARBA" id="ARBA00023012"/>
    </source>
</evidence>
<evidence type="ECO:0000259" key="7">
    <source>
        <dbReference type="PROSITE" id="PS50109"/>
    </source>
</evidence>
<keyword evidence="3" id="KW-0597">Phosphoprotein</keyword>
<dbReference type="PROSITE" id="PS50109">
    <property type="entry name" value="HIS_KIN"/>
    <property type="match status" value="1"/>
</dbReference>
<keyword evidence="5 8" id="KW-0418">Kinase</keyword>
<dbReference type="KEGG" id="yti:FNA67_08385"/>
<keyword evidence="6" id="KW-0902">Two-component regulatory system</keyword>
<dbReference type="InterPro" id="IPR036097">
    <property type="entry name" value="HisK_dim/P_sf"/>
</dbReference>
<evidence type="ECO:0000256" key="1">
    <source>
        <dbReference type="ARBA" id="ARBA00000085"/>
    </source>
</evidence>
<keyword evidence="4" id="KW-0808">Transferase</keyword>
<dbReference type="Proteomes" id="UP000321062">
    <property type="component" value="Chromosome"/>
</dbReference>
<dbReference type="PANTHER" id="PTHR43711:SF1">
    <property type="entry name" value="HISTIDINE KINASE 1"/>
    <property type="match status" value="1"/>
</dbReference>
<dbReference type="SMART" id="SM00387">
    <property type="entry name" value="HATPase_c"/>
    <property type="match status" value="1"/>
</dbReference>
<dbReference type="Gene3D" id="3.30.565.10">
    <property type="entry name" value="Histidine kinase-like ATPase, C-terminal domain"/>
    <property type="match status" value="1"/>
</dbReference>
<dbReference type="CDD" id="cd00082">
    <property type="entry name" value="HisKA"/>
    <property type="match status" value="1"/>
</dbReference>
<dbReference type="InterPro" id="IPR003594">
    <property type="entry name" value="HATPase_dom"/>
</dbReference>
<dbReference type="RefSeq" id="WP_147655729.1">
    <property type="nucleotide sequence ID" value="NZ_BMFM01000001.1"/>
</dbReference>
<dbReference type="SUPFAM" id="SSF47384">
    <property type="entry name" value="Homodimeric domain of signal transducing histidine kinase"/>
    <property type="match status" value="1"/>
</dbReference>
<sequence length="264" mass="28701">MPVSFEREATRQILGSTEALAQLLAMAGHDLRQPLQVARLSIERAVEQGLTDQAADRLRLAVAALDRLNFELEDIAHVSQLGRASGQIAPVSLDNIFEGIEEDWRNYAEACSITLAVRLSGLLVLSDGRRLKSILRNLVGNAIRYSPRGGAVFVSALVEADAVRLIVEDEGSGIPARQLDRIFDAFERGSQAEQTEGLGLGLTIARELAMSLGHRMSVHSIDGQGSTFSLSAPRYVAPVNIDHDRLQDRPRNGQALHVIAPALR</sequence>
<dbReference type="InterPro" id="IPR005467">
    <property type="entry name" value="His_kinase_dom"/>
</dbReference>
<protein>
    <recommendedName>
        <fullName evidence="2">histidine kinase</fullName>
        <ecNumber evidence="2">2.7.13.3</ecNumber>
    </recommendedName>
</protein>
<evidence type="ECO:0000313" key="9">
    <source>
        <dbReference type="Proteomes" id="UP000321062"/>
    </source>
</evidence>
<dbReference type="OrthoDB" id="315417at2"/>
<dbReference type="EC" id="2.7.13.3" evidence="2"/>
<proteinExistence type="predicted"/>
<dbReference type="InterPro" id="IPR003661">
    <property type="entry name" value="HisK_dim/P_dom"/>
</dbReference>
<evidence type="ECO:0000256" key="2">
    <source>
        <dbReference type="ARBA" id="ARBA00012438"/>
    </source>
</evidence>
<dbReference type="GO" id="GO:0000155">
    <property type="term" value="F:phosphorelay sensor kinase activity"/>
    <property type="evidence" value="ECO:0007669"/>
    <property type="project" value="InterPro"/>
</dbReference>
<gene>
    <name evidence="8" type="ORF">FNA67_08385</name>
</gene>
<evidence type="ECO:0000256" key="5">
    <source>
        <dbReference type="ARBA" id="ARBA00022777"/>
    </source>
</evidence>
<evidence type="ECO:0000313" key="8">
    <source>
        <dbReference type="EMBL" id="QEE20193.1"/>
    </source>
</evidence>
<keyword evidence="9" id="KW-1185">Reference proteome</keyword>
<name>A0A5B9DM46_9HYPH</name>
<comment type="catalytic activity">
    <reaction evidence="1">
        <text>ATP + protein L-histidine = ADP + protein N-phospho-L-histidine.</text>
        <dbReference type="EC" id="2.7.13.3"/>
    </reaction>
</comment>
<dbReference type="InterPro" id="IPR004358">
    <property type="entry name" value="Sig_transdc_His_kin-like_C"/>
</dbReference>
<dbReference type="AlphaFoldDB" id="A0A5B9DM46"/>
<dbReference type="SUPFAM" id="SSF55874">
    <property type="entry name" value="ATPase domain of HSP90 chaperone/DNA topoisomerase II/histidine kinase"/>
    <property type="match status" value="1"/>
</dbReference>
<dbReference type="CDD" id="cd00075">
    <property type="entry name" value="HATPase"/>
    <property type="match status" value="1"/>
</dbReference>
<dbReference type="InterPro" id="IPR050736">
    <property type="entry name" value="Sensor_HK_Regulatory"/>
</dbReference>
<organism evidence="8 9">
    <name type="scientific">Paradevosia tibetensis</name>
    <dbReference type="NCBI Taxonomy" id="1447062"/>
    <lineage>
        <taxon>Bacteria</taxon>
        <taxon>Pseudomonadati</taxon>
        <taxon>Pseudomonadota</taxon>
        <taxon>Alphaproteobacteria</taxon>
        <taxon>Hyphomicrobiales</taxon>
        <taxon>Devosiaceae</taxon>
        <taxon>Paradevosia</taxon>
    </lineage>
</organism>